<evidence type="ECO:0000256" key="8">
    <source>
        <dbReference type="ARBA" id="ARBA00033183"/>
    </source>
</evidence>
<evidence type="ECO:0000256" key="4">
    <source>
        <dbReference type="ARBA" id="ARBA00022759"/>
    </source>
</evidence>
<evidence type="ECO:0000256" key="2">
    <source>
        <dbReference type="ARBA" id="ARBA00022150"/>
    </source>
</evidence>
<evidence type="ECO:0000256" key="1">
    <source>
        <dbReference type="ARBA" id="ARBA00006342"/>
    </source>
</evidence>
<comment type="caution">
    <text evidence="10">The sequence shown here is derived from an EMBL/GenBank/DDBJ whole genome shotgun (WGS) entry which is preliminary data.</text>
</comment>
<gene>
    <name evidence="10" type="ORF">S03H2_11988</name>
</gene>
<keyword evidence="5" id="KW-0378">Hydrolase</keyword>
<dbReference type="InterPro" id="IPR005537">
    <property type="entry name" value="RAMP_III_fam"/>
</dbReference>
<sequence>MKLKEHAQLVATLRLKSGLHIGTGEKVERGEPLHVIESMRTRLPYIPGSSLKGKMRCLLELSYGRKERDPKDDGSPCWCGRCQICLLFGSGSTKQTFEPTRLIFRDCYLTEPFVTLLEKIELEEKPGVRIDRETGKAAKGALFPMKRVPEGCEFKIEISVRIFDKDDKEAIKEWLAMGLFLIEQDAIGGSGTRGSGYVEFDDINFDGVAFGEEWRKNCKKNKDELLNTQIKSEK</sequence>
<dbReference type="InterPro" id="IPR052216">
    <property type="entry name" value="CRISPR_Csm3_endoribonuclease"/>
</dbReference>
<keyword evidence="6" id="KW-0694">RNA-binding</keyword>
<dbReference type="PANTHER" id="PTHR35579:SF6">
    <property type="entry name" value="DUF324 DOMAIN-CONTAINING PROTEIN"/>
    <property type="match status" value="1"/>
</dbReference>
<evidence type="ECO:0000256" key="6">
    <source>
        <dbReference type="ARBA" id="ARBA00022884"/>
    </source>
</evidence>
<evidence type="ECO:0000256" key="7">
    <source>
        <dbReference type="ARBA" id="ARBA00023118"/>
    </source>
</evidence>
<dbReference type="AlphaFoldDB" id="X1GU32"/>
<proteinExistence type="inferred from homology"/>
<dbReference type="NCBIfam" id="TIGR02582">
    <property type="entry name" value="cas7_TM1809"/>
    <property type="match status" value="1"/>
</dbReference>
<evidence type="ECO:0000256" key="3">
    <source>
        <dbReference type="ARBA" id="ARBA00022722"/>
    </source>
</evidence>
<keyword evidence="3" id="KW-0540">Nuclease</keyword>
<accession>X1GU32</accession>
<dbReference type="PANTHER" id="PTHR35579">
    <property type="entry name" value="CRISPR SYSTEM CMS ENDORIBONUCLEASE CSM3"/>
    <property type="match status" value="1"/>
</dbReference>
<evidence type="ECO:0000259" key="9">
    <source>
        <dbReference type="Pfam" id="PF03787"/>
    </source>
</evidence>
<keyword evidence="7" id="KW-0051">Antiviral defense</keyword>
<protein>
    <recommendedName>
        <fullName evidence="2">CRISPR system Cms endoribonuclease Csm3</fullName>
    </recommendedName>
    <alternativeName>
        <fullName evidence="8">CRISPR type III A-associated RAMP protein Csm3</fullName>
    </alternativeName>
</protein>
<dbReference type="Pfam" id="PF03787">
    <property type="entry name" value="RAMPs"/>
    <property type="match status" value="1"/>
</dbReference>
<dbReference type="EMBL" id="BARU01006101">
    <property type="protein sequence ID" value="GAH45114.1"/>
    <property type="molecule type" value="Genomic_DNA"/>
</dbReference>
<dbReference type="GO" id="GO:0016787">
    <property type="term" value="F:hydrolase activity"/>
    <property type="evidence" value="ECO:0007669"/>
    <property type="project" value="UniProtKB-KW"/>
</dbReference>
<dbReference type="GO" id="GO:0051607">
    <property type="term" value="P:defense response to virus"/>
    <property type="evidence" value="ECO:0007669"/>
    <property type="project" value="UniProtKB-KW"/>
</dbReference>
<reference evidence="10" key="1">
    <citation type="journal article" date="2014" name="Front. Microbiol.">
        <title>High frequency of phylogenetically diverse reductive dehalogenase-homologous genes in deep subseafloor sedimentary metagenomes.</title>
        <authorList>
            <person name="Kawai M."/>
            <person name="Futagami T."/>
            <person name="Toyoda A."/>
            <person name="Takaki Y."/>
            <person name="Nishi S."/>
            <person name="Hori S."/>
            <person name="Arai W."/>
            <person name="Tsubouchi T."/>
            <person name="Morono Y."/>
            <person name="Uchiyama I."/>
            <person name="Ito T."/>
            <person name="Fujiyama A."/>
            <person name="Inagaki F."/>
            <person name="Takami H."/>
        </authorList>
    </citation>
    <scope>NUCLEOTIDE SEQUENCE</scope>
    <source>
        <strain evidence="10">Expedition CK06-06</strain>
    </source>
</reference>
<dbReference type="GO" id="GO:0004519">
    <property type="term" value="F:endonuclease activity"/>
    <property type="evidence" value="ECO:0007669"/>
    <property type="project" value="UniProtKB-KW"/>
</dbReference>
<keyword evidence="4" id="KW-0255">Endonuclease</keyword>
<dbReference type="InterPro" id="IPR013412">
    <property type="entry name" value="CRISPR-assoc_RAMP_Csm3"/>
</dbReference>
<name>X1GU32_9ZZZZ</name>
<organism evidence="10">
    <name type="scientific">marine sediment metagenome</name>
    <dbReference type="NCBI Taxonomy" id="412755"/>
    <lineage>
        <taxon>unclassified sequences</taxon>
        <taxon>metagenomes</taxon>
        <taxon>ecological metagenomes</taxon>
    </lineage>
</organism>
<comment type="similarity">
    <text evidence="1">Belongs to the CRISPR-associated Csm3 family.</text>
</comment>
<dbReference type="GO" id="GO:0003723">
    <property type="term" value="F:RNA binding"/>
    <property type="evidence" value="ECO:0007669"/>
    <property type="project" value="UniProtKB-KW"/>
</dbReference>
<evidence type="ECO:0000256" key="5">
    <source>
        <dbReference type="ARBA" id="ARBA00022801"/>
    </source>
</evidence>
<evidence type="ECO:0000313" key="10">
    <source>
        <dbReference type="EMBL" id="GAH45114.1"/>
    </source>
</evidence>
<feature type="domain" description="CRISPR type III-associated protein" evidence="9">
    <location>
        <begin position="12"/>
        <end position="199"/>
    </location>
</feature>